<comment type="caution">
    <text evidence="3">The sequence shown here is derived from an EMBL/GenBank/DDBJ whole genome shotgun (WGS) entry which is preliminary data.</text>
</comment>
<protein>
    <submittedName>
        <fullName evidence="3">Cytochrome c oxidase subunit 2</fullName>
    </submittedName>
</protein>
<dbReference type="Pfam" id="PF13473">
    <property type="entry name" value="Cupredoxin_1"/>
    <property type="match status" value="1"/>
</dbReference>
<dbReference type="InterPro" id="IPR028096">
    <property type="entry name" value="EfeO_Cupredoxin"/>
</dbReference>
<evidence type="ECO:0000259" key="2">
    <source>
        <dbReference type="Pfam" id="PF13473"/>
    </source>
</evidence>
<evidence type="ECO:0000313" key="3">
    <source>
        <dbReference type="EMBL" id="MDQ0110984.1"/>
    </source>
</evidence>
<dbReference type="Gene3D" id="2.60.40.420">
    <property type="entry name" value="Cupredoxins - blue copper proteins"/>
    <property type="match status" value="1"/>
</dbReference>
<sequence length="130" mass="13646">MKKWLLFASALCLVAVLAACGAKSDNQESNNAGNGEAVAADSGATGEEVVITASNWEFDQKEYKIKAGEATNITLKSTDGVHGVKIDKVDNIANGQTKTVTVAEPGTYEMICSVPCGNGHRQMKATLVVE</sequence>
<organism evidence="3 4">
    <name type="scientific">Paenibacillus harenae</name>
    <dbReference type="NCBI Taxonomy" id="306543"/>
    <lineage>
        <taxon>Bacteria</taxon>
        <taxon>Bacillati</taxon>
        <taxon>Bacillota</taxon>
        <taxon>Bacilli</taxon>
        <taxon>Bacillales</taxon>
        <taxon>Paenibacillaceae</taxon>
        <taxon>Paenibacillus</taxon>
    </lineage>
</organism>
<dbReference type="RefSeq" id="WP_307200522.1">
    <property type="nucleotide sequence ID" value="NZ_JAUSSU010000001.1"/>
</dbReference>
<keyword evidence="1" id="KW-0732">Signal</keyword>
<gene>
    <name evidence="3" type="ORF">J2T15_000400</name>
</gene>
<dbReference type="EMBL" id="JAUSSU010000001">
    <property type="protein sequence ID" value="MDQ0110984.1"/>
    <property type="molecule type" value="Genomic_DNA"/>
</dbReference>
<dbReference type="SUPFAM" id="SSF49503">
    <property type="entry name" value="Cupredoxins"/>
    <property type="match status" value="1"/>
</dbReference>
<feature type="domain" description="EfeO-type cupredoxin-like" evidence="2">
    <location>
        <begin position="43"/>
        <end position="129"/>
    </location>
</feature>
<name>A0ABT9TXR8_PAEHA</name>
<reference evidence="3 4" key="1">
    <citation type="submission" date="2023-07" db="EMBL/GenBank/DDBJ databases">
        <title>Sorghum-associated microbial communities from plants grown in Nebraska, USA.</title>
        <authorList>
            <person name="Schachtman D."/>
        </authorList>
    </citation>
    <scope>NUCLEOTIDE SEQUENCE [LARGE SCALE GENOMIC DNA]</scope>
    <source>
        <strain evidence="3 4">CC482</strain>
    </source>
</reference>
<dbReference type="PROSITE" id="PS51257">
    <property type="entry name" value="PROKAR_LIPOPROTEIN"/>
    <property type="match status" value="1"/>
</dbReference>
<evidence type="ECO:0000256" key="1">
    <source>
        <dbReference type="SAM" id="SignalP"/>
    </source>
</evidence>
<dbReference type="InterPro" id="IPR008972">
    <property type="entry name" value="Cupredoxin"/>
</dbReference>
<feature type="signal peptide" evidence="1">
    <location>
        <begin position="1"/>
        <end position="18"/>
    </location>
</feature>
<proteinExistence type="predicted"/>
<accession>A0ABT9TXR8</accession>
<keyword evidence="4" id="KW-1185">Reference proteome</keyword>
<dbReference type="Proteomes" id="UP001229346">
    <property type="component" value="Unassembled WGS sequence"/>
</dbReference>
<evidence type="ECO:0000313" key="4">
    <source>
        <dbReference type="Proteomes" id="UP001229346"/>
    </source>
</evidence>
<feature type="chain" id="PRO_5045999061" evidence="1">
    <location>
        <begin position="19"/>
        <end position="130"/>
    </location>
</feature>